<proteinExistence type="predicted"/>
<comment type="caution">
    <text evidence="1">The sequence shown here is derived from an EMBL/GenBank/DDBJ whole genome shotgun (WGS) entry which is preliminary data.</text>
</comment>
<organism evidence="1 2">
    <name type="scientific">Methylobacterium brachiatum</name>
    <dbReference type="NCBI Taxonomy" id="269660"/>
    <lineage>
        <taxon>Bacteria</taxon>
        <taxon>Pseudomonadati</taxon>
        <taxon>Pseudomonadota</taxon>
        <taxon>Alphaproteobacteria</taxon>
        <taxon>Hyphomicrobiales</taxon>
        <taxon>Methylobacteriaceae</taxon>
        <taxon>Methylobacterium</taxon>
    </lineage>
</organism>
<evidence type="ECO:0000313" key="1">
    <source>
        <dbReference type="EMBL" id="MDQ0546799.1"/>
    </source>
</evidence>
<name>A0AAJ1TY06_9HYPH</name>
<gene>
    <name evidence="1" type="ORF">QO001_005751</name>
</gene>
<sequence>MTQVVSQIAGFALPAPITSAGERAAYRFLEFFTAQIRNPHTRRA</sequence>
<dbReference type="RefSeq" id="WP_007564064.1">
    <property type="nucleotide sequence ID" value="NZ_JARVWR010000020.1"/>
</dbReference>
<accession>A0AAJ1TY06</accession>
<evidence type="ECO:0000313" key="2">
    <source>
        <dbReference type="Proteomes" id="UP001223420"/>
    </source>
</evidence>
<reference evidence="1" key="1">
    <citation type="submission" date="2023-07" db="EMBL/GenBank/DDBJ databases">
        <title>Genomic Encyclopedia of Type Strains, Phase IV (KMG-IV): sequencing the most valuable type-strain genomes for metagenomic binning, comparative biology and taxonomic classification.</title>
        <authorList>
            <person name="Goeker M."/>
        </authorList>
    </citation>
    <scope>NUCLEOTIDE SEQUENCE</scope>
    <source>
        <strain evidence="1">DSM 19569</strain>
    </source>
</reference>
<dbReference type="EMBL" id="JAUSWL010000018">
    <property type="protein sequence ID" value="MDQ0546799.1"/>
    <property type="molecule type" value="Genomic_DNA"/>
</dbReference>
<protein>
    <submittedName>
        <fullName evidence="1">Uncharacterized protein</fullName>
    </submittedName>
</protein>
<dbReference type="AlphaFoldDB" id="A0AAJ1TY06"/>
<dbReference type="Proteomes" id="UP001223420">
    <property type="component" value="Unassembled WGS sequence"/>
</dbReference>